<keyword evidence="4" id="KW-0406">Ion transport</keyword>
<proteinExistence type="inferred from homology"/>
<evidence type="ECO:0000256" key="2">
    <source>
        <dbReference type="ARBA" id="ARBA00008814"/>
    </source>
</evidence>
<evidence type="ECO:0000259" key="7">
    <source>
        <dbReference type="PROSITE" id="PS50983"/>
    </source>
</evidence>
<evidence type="ECO:0000256" key="1">
    <source>
        <dbReference type="ARBA" id="ARBA00004196"/>
    </source>
</evidence>
<evidence type="ECO:0000256" key="6">
    <source>
        <dbReference type="SAM" id="SignalP"/>
    </source>
</evidence>
<dbReference type="PANTHER" id="PTHR30532:SF28">
    <property type="entry name" value="PETROBACTIN-BINDING PROTEIN YCLQ"/>
    <property type="match status" value="1"/>
</dbReference>
<dbReference type="RefSeq" id="WP_227388889.1">
    <property type="nucleotide sequence ID" value="NZ_JBHSCJ010000003.1"/>
</dbReference>
<keyword evidence="4" id="KW-0410">Iron transport</keyword>
<feature type="domain" description="Fe/B12 periplasmic-binding" evidence="7">
    <location>
        <begin position="29"/>
        <end position="291"/>
    </location>
</feature>
<comment type="similarity">
    <text evidence="2">Belongs to the bacterial solute-binding protein 8 family.</text>
</comment>
<keyword evidence="3" id="KW-0813">Transport</keyword>
<evidence type="ECO:0000313" key="8">
    <source>
        <dbReference type="EMBL" id="MCB8888277.1"/>
    </source>
</evidence>
<dbReference type="InterPro" id="IPR002491">
    <property type="entry name" value="ABC_transptr_periplasmic_BD"/>
</dbReference>
<comment type="caution">
    <text evidence="8">The sequence shown here is derived from an EMBL/GenBank/DDBJ whole genome shotgun (WGS) entry which is preliminary data.</text>
</comment>
<protein>
    <submittedName>
        <fullName evidence="8">ABC transporter substrate-binding protein</fullName>
    </submittedName>
</protein>
<dbReference type="SUPFAM" id="SSF53807">
    <property type="entry name" value="Helical backbone' metal receptor"/>
    <property type="match status" value="1"/>
</dbReference>
<feature type="signal peptide" evidence="6">
    <location>
        <begin position="1"/>
        <end position="26"/>
    </location>
</feature>
<reference evidence="8 9" key="1">
    <citation type="journal article" date="2021" name="Sci. Rep.">
        <title>Genome analysis of a halophilic bacterium Halomonas malpeensis YU-PRIM-29(T) reveals its exopolysaccharide and pigment producing capabilities.</title>
        <authorList>
            <person name="Athmika"/>
            <person name="Ghate S.D."/>
            <person name="Arun A.B."/>
            <person name="Rao S.S."/>
            <person name="Kumar S.T.A."/>
            <person name="Kandiyil M.K."/>
            <person name="Saptami K."/>
            <person name="Rekha P.D."/>
        </authorList>
    </citation>
    <scope>NUCLEOTIDE SEQUENCE [LARGE SCALE GENOMIC DNA]</scope>
    <source>
        <strain evidence="9">prim 29</strain>
    </source>
</reference>
<organism evidence="8 9">
    <name type="scientific">Vreelandella malpeensis</name>
    <dbReference type="NCBI Taxonomy" id="1172368"/>
    <lineage>
        <taxon>Bacteria</taxon>
        <taxon>Pseudomonadati</taxon>
        <taxon>Pseudomonadota</taxon>
        <taxon>Gammaproteobacteria</taxon>
        <taxon>Oceanospirillales</taxon>
        <taxon>Halomonadaceae</taxon>
        <taxon>Vreelandella</taxon>
    </lineage>
</organism>
<dbReference type="PANTHER" id="PTHR30532">
    <property type="entry name" value="IRON III DICITRATE-BINDING PERIPLASMIC PROTEIN"/>
    <property type="match status" value="1"/>
</dbReference>
<dbReference type="InterPro" id="IPR051313">
    <property type="entry name" value="Bact_iron-sidero_bind"/>
</dbReference>
<name>A0ABS8DPR2_9GAMM</name>
<dbReference type="PROSITE" id="PS50983">
    <property type="entry name" value="FE_B12_PBP"/>
    <property type="match status" value="1"/>
</dbReference>
<feature type="chain" id="PRO_5045365304" evidence="6">
    <location>
        <begin position="27"/>
        <end position="291"/>
    </location>
</feature>
<keyword evidence="5 6" id="KW-0732">Signal</keyword>
<dbReference type="EMBL" id="WHVL01000001">
    <property type="protein sequence ID" value="MCB8888277.1"/>
    <property type="molecule type" value="Genomic_DNA"/>
</dbReference>
<dbReference type="Gene3D" id="3.40.50.1980">
    <property type="entry name" value="Nitrogenase molybdenum iron protein domain"/>
    <property type="match status" value="2"/>
</dbReference>
<dbReference type="Proteomes" id="UP001319882">
    <property type="component" value="Unassembled WGS sequence"/>
</dbReference>
<dbReference type="Pfam" id="PF01497">
    <property type="entry name" value="Peripla_BP_2"/>
    <property type="match status" value="1"/>
</dbReference>
<accession>A0ABS8DPR2</accession>
<comment type="subcellular location">
    <subcellularLocation>
        <location evidence="1">Cell envelope</location>
    </subcellularLocation>
</comment>
<keyword evidence="4" id="KW-0408">Iron</keyword>
<evidence type="ECO:0000256" key="3">
    <source>
        <dbReference type="ARBA" id="ARBA00022448"/>
    </source>
</evidence>
<evidence type="ECO:0000256" key="5">
    <source>
        <dbReference type="ARBA" id="ARBA00022729"/>
    </source>
</evidence>
<evidence type="ECO:0000313" key="9">
    <source>
        <dbReference type="Proteomes" id="UP001319882"/>
    </source>
</evidence>
<evidence type="ECO:0000256" key="4">
    <source>
        <dbReference type="ARBA" id="ARBA00022496"/>
    </source>
</evidence>
<gene>
    <name evidence="8" type="ORF">GEV37_03935</name>
</gene>
<keyword evidence="9" id="KW-1185">Reference proteome</keyword>
<sequence>MKKIGTQASLVASSLLVAAMSASAHAQERFAVFDLGSLDTLHALGASDQVVGLPKQILPAYLASFDTDDYADLGGLRSPDLEALAESEPSLIVYTGRQGEWQEEFEAIAPLFEASLSGNEYLAAFDDNVRALGEHAGLEEEAESALETLHEEIETQREALADAPRTLVITHNDGNYSLNEHSVIHDVLGVEKQQMPEGVETETFGARSFTRLSPEAIAEIDPQRLLVIDRSAAIGETPLDADALRQQLSEVGANDVDVALLSPELWYLSGGGLQSLALQIEEVASALGARP</sequence>